<evidence type="ECO:0000313" key="2">
    <source>
        <dbReference type="Proteomes" id="UP000291819"/>
    </source>
</evidence>
<comment type="caution">
    <text evidence="1">The sequence shown here is derived from an EMBL/GenBank/DDBJ whole genome shotgun (WGS) entry which is preliminary data.</text>
</comment>
<dbReference type="Proteomes" id="UP000291819">
    <property type="component" value="Unassembled WGS sequence"/>
</dbReference>
<gene>
    <name evidence="1" type="ORF">EYS08_03120</name>
</gene>
<dbReference type="EMBL" id="SIXF01000002">
    <property type="protein sequence ID" value="TBO44318.1"/>
    <property type="molecule type" value="Genomic_DNA"/>
</dbReference>
<organism evidence="1 2">
    <name type="scientific">Pedobacter kyonggii</name>
    <dbReference type="NCBI Taxonomy" id="1926871"/>
    <lineage>
        <taxon>Bacteria</taxon>
        <taxon>Pseudomonadati</taxon>
        <taxon>Bacteroidota</taxon>
        <taxon>Sphingobacteriia</taxon>
        <taxon>Sphingobacteriales</taxon>
        <taxon>Sphingobacteriaceae</taxon>
        <taxon>Pedobacter</taxon>
    </lineage>
</organism>
<keyword evidence="2" id="KW-1185">Reference proteome</keyword>
<dbReference type="AlphaFoldDB" id="A0A4Q9HGF8"/>
<proteinExistence type="predicted"/>
<accession>A0A4Q9HGF8</accession>
<sequence length="226" mass="26245">MEVHYIKLPLNTIPFEEIPSLENISYNYVNCSYFSLKTFMGVDYILFSVYDIFTDIDVNEIDESNLLFGRVISETPTKRGINKVVSVKSIKKEITKSDLPNLKYSNNNQIEGNWFYVKDGDYFALSGIKSSFAKVKHLEGISIYGDTILRLRIVIELLKKNIKRKLIIISDKQFNQIAFKVLRSEPSMKKISDEDIQYGVDNWLPSMLMTPLYNEIPDEFKERVIV</sequence>
<dbReference type="OrthoDB" id="762419at2"/>
<evidence type="ECO:0000313" key="1">
    <source>
        <dbReference type="EMBL" id="TBO44318.1"/>
    </source>
</evidence>
<reference evidence="1 2" key="1">
    <citation type="submission" date="2019-02" db="EMBL/GenBank/DDBJ databases">
        <title>Pedobacter kyonggii whole genome sequence analysis.</title>
        <authorList>
            <person name="Dahal R.H."/>
        </authorList>
    </citation>
    <scope>NUCLEOTIDE SEQUENCE [LARGE SCALE GENOMIC DNA]</scope>
    <source>
        <strain evidence="1 2">K-4-11-1</strain>
    </source>
</reference>
<dbReference type="RefSeq" id="WP_131028398.1">
    <property type="nucleotide sequence ID" value="NZ_SIXF01000002.1"/>
</dbReference>
<protein>
    <submittedName>
        <fullName evidence="1">Uncharacterized protein</fullName>
    </submittedName>
</protein>
<name>A0A4Q9HGF8_9SPHI</name>